<comment type="subcellular location">
    <subcellularLocation>
        <location evidence="1">Endoplasmic reticulum membrane</location>
        <topology evidence="1">Multi-pass membrane protein</topology>
    </subcellularLocation>
</comment>
<dbReference type="Proteomes" id="UP001142055">
    <property type="component" value="Chromosome 1"/>
</dbReference>
<dbReference type="GO" id="GO:0042765">
    <property type="term" value="C:GPI-anchor transamidase complex"/>
    <property type="evidence" value="ECO:0007669"/>
    <property type="project" value="InterPro"/>
</dbReference>
<evidence type="ECO:0000256" key="2">
    <source>
        <dbReference type="ARBA" id="ARBA00004687"/>
    </source>
</evidence>
<evidence type="ECO:0000313" key="12">
    <source>
        <dbReference type="Proteomes" id="UP001142055"/>
    </source>
</evidence>
<feature type="transmembrane region" description="Helical" evidence="10">
    <location>
        <begin position="39"/>
        <end position="61"/>
    </location>
</feature>
<evidence type="ECO:0000256" key="9">
    <source>
        <dbReference type="ARBA" id="ARBA00023180"/>
    </source>
</evidence>
<evidence type="ECO:0000256" key="1">
    <source>
        <dbReference type="ARBA" id="ARBA00004477"/>
    </source>
</evidence>
<feature type="transmembrane region" description="Helical" evidence="10">
    <location>
        <begin position="551"/>
        <end position="573"/>
    </location>
</feature>
<keyword evidence="12" id="KW-1185">Reference proteome</keyword>
<accession>A0A9Q0MF37</accession>
<evidence type="ECO:0000313" key="11">
    <source>
        <dbReference type="EMBL" id="KAJ6223172.1"/>
    </source>
</evidence>
<evidence type="ECO:0000256" key="6">
    <source>
        <dbReference type="ARBA" id="ARBA00022824"/>
    </source>
</evidence>
<dbReference type="EMBL" id="JAPWDV010000001">
    <property type="protein sequence ID" value="KAJ6223172.1"/>
    <property type="molecule type" value="Genomic_DNA"/>
</dbReference>
<evidence type="ECO:0000256" key="5">
    <source>
        <dbReference type="ARBA" id="ARBA00022692"/>
    </source>
</evidence>
<protein>
    <recommendedName>
        <fullName evidence="13">GPI transamidase component PIG-S</fullName>
    </recommendedName>
</protein>
<comment type="pathway">
    <text evidence="2">Glycolipid biosynthesis; glycosylphosphatidylinositol-anchor biosynthesis.</text>
</comment>
<dbReference type="Pfam" id="PF10510">
    <property type="entry name" value="PIG-S"/>
    <property type="match status" value="1"/>
</dbReference>
<keyword evidence="8 10" id="KW-0472">Membrane</keyword>
<evidence type="ECO:0000256" key="3">
    <source>
        <dbReference type="ARBA" id="ARBA00005316"/>
    </source>
</evidence>
<keyword evidence="5 10" id="KW-0812">Transmembrane</keyword>
<evidence type="ECO:0000256" key="4">
    <source>
        <dbReference type="ARBA" id="ARBA00022502"/>
    </source>
</evidence>
<keyword evidence="6" id="KW-0256">Endoplasmic reticulum</keyword>
<sequence length="591" mass="68601">MVNKATVAEAVTDKLLEESIDKEVQRIIDLESKQYQFNFSGLISSIFYLIIFIALGLPIWYKTTTPERWPMPDVSTLMVRSQTLTHYYKISVVFLDSTELTNPSSQFDISRLRSFLQNNHGRRQSYDGSLSFVNDWTVRNAFEKELKASEFDNSTSNVLNLLDQSFAKDDIQMINSIVFYILPRNYKADSFVNFGQYKAIFVDLNHMPIPVEEEGEDAHSILGSELNRQIELVQAISESFYSYQPGDNDQNIMLLLARNFDFIFDVIYEDEDNISEMPNDETYLQSRKLRHKKLINNIDKLIENFYTNRFNFANYFQINFITQVLHYVLPEDFISSKLIKDNNGTGRLIPVSIVHSMLNRIESRRVEHDNDKSFHLTLFVTSQKNGPLKFYDKSSDTKSSLITTPFRGSILILNQNELAELFVGFHQLIRTFFRIGPNSLSQQNLGQFFTQIEIESIIHALVQKHILKTLNSLESTEKLLKKVSNMVIEKNIAERMHMSLDDSLRAAQLLGENGDVRKAYQYSSTAYSLSEKAFFDPSLLSLLYFPDDQKYAIYLPLFLPICLPLVANIRLYVRLWRYLHSKSKIDKVKNE</sequence>
<dbReference type="InterPro" id="IPR019540">
    <property type="entry name" value="PtdIno-glycan_biosynth_class_S"/>
</dbReference>
<evidence type="ECO:0008006" key="13">
    <source>
        <dbReference type="Google" id="ProtNLM"/>
    </source>
</evidence>
<dbReference type="PANTHER" id="PTHR21072:SF13">
    <property type="entry name" value="GPI TRANSAMIDASE COMPONENT PIG-S"/>
    <property type="match status" value="1"/>
</dbReference>
<reference evidence="11" key="1">
    <citation type="submission" date="2022-12" db="EMBL/GenBank/DDBJ databases">
        <title>Genome assemblies of Blomia tropicalis.</title>
        <authorList>
            <person name="Cui Y."/>
        </authorList>
    </citation>
    <scope>NUCLEOTIDE SEQUENCE</scope>
    <source>
        <tissue evidence="11">Adult mites</tissue>
    </source>
</reference>
<proteinExistence type="inferred from homology"/>
<dbReference type="GO" id="GO:0006506">
    <property type="term" value="P:GPI anchor biosynthetic process"/>
    <property type="evidence" value="ECO:0007669"/>
    <property type="project" value="UniProtKB-KW"/>
</dbReference>
<dbReference type="GO" id="GO:0016255">
    <property type="term" value="P:attachment of GPI anchor to protein"/>
    <property type="evidence" value="ECO:0007669"/>
    <property type="project" value="InterPro"/>
</dbReference>
<dbReference type="OMA" id="WELDYLM"/>
<comment type="similarity">
    <text evidence="3">Belongs to the PIGS family.</text>
</comment>
<evidence type="ECO:0000256" key="7">
    <source>
        <dbReference type="ARBA" id="ARBA00022989"/>
    </source>
</evidence>
<name>A0A9Q0MF37_BLOTA</name>
<comment type="caution">
    <text evidence="11">The sequence shown here is derived from an EMBL/GenBank/DDBJ whole genome shotgun (WGS) entry which is preliminary data.</text>
</comment>
<evidence type="ECO:0000256" key="8">
    <source>
        <dbReference type="ARBA" id="ARBA00023136"/>
    </source>
</evidence>
<keyword evidence="9" id="KW-0325">Glycoprotein</keyword>
<organism evidence="11 12">
    <name type="scientific">Blomia tropicalis</name>
    <name type="common">Mite</name>
    <dbReference type="NCBI Taxonomy" id="40697"/>
    <lineage>
        <taxon>Eukaryota</taxon>
        <taxon>Metazoa</taxon>
        <taxon>Ecdysozoa</taxon>
        <taxon>Arthropoda</taxon>
        <taxon>Chelicerata</taxon>
        <taxon>Arachnida</taxon>
        <taxon>Acari</taxon>
        <taxon>Acariformes</taxon>
        <taxon>Sarcoptiformes</taxon>
        <taxon>Astigmata</taxon>
        <taxon>Glycyphagoidea</taxon>
        <taxon>Echimyopodidae</taxon>
        <taxon>Blomia</taxon>
    </lineage>
</organism>
<keyword evidence="7 10" id="KW-1133">Transmembrane helix</keyword>
<dbReference type="AlphaFoldDB" id="A0A9Q0MF37"/>
<dbReference type="PANTHER" id="PTHR21072">
    <property type="entry name" value="GPI TRANSAMIDASE COMPONENT PIG-S"/>
    <property type="match status" value="1"/>
</dbReference>
<keyword evidence="4" id="KW-0337">GPI-anchor biosynthesis</keyword>
<gene>
    <name evidence="11" type="ORF">RDWZM_001717</name>
</gene>
<evidence type="ECO:0000256" key="10">
    <source>
        <dbReference type="SAM" id="Phobius"/>
    </source>
</evidence>